<evidence type="ECO:0000313" key="5">
    <source>
        <dbReference type="Proteomes" id="UP001213000"/>
    </source>
</evidence>
<dbReference type="InterPro" id="IPR056884">
    <property type="entry name" value="NPHP3-like_N"/>
</dbReference>
<feature type="region of interest" description="Disordered" evidence="2">
    <location>
        <begin position="1"/>
        <end position="27"/>
    </location>
</feature>
<sequence length="1253" mass="141917">MPLKSIFEKISPKSRTSGGELNSDRTIPPKTAITYAKLPPATYPADNMEQVQWLNDKSRSHSQLNAGPFANASGFAINGQVNMIDVIQSDQTVMKILSEKAQPEAIHDSSYWQYGPQCNQNTRVLLRKEIAEWVMNPKRQNRVRWYMGPAAIGKSAIAQSTADELERIGHLGGSFFFSRLGKIDDPASVIPTFSYQLAMKIDDYKRIVAKLLTNDPLILTKNRALQFRKLIIEPFQVIMAARRTVDGKALVIILDGLDECRGMEAQCELAQLILDHAGRIKQFPLLWLLFSRPEWYLKSLVSDVDFPAACDQREISIEDAEAKADAKCIFEIALAKIRRQYRDFLPPDWPLKEDVDCLCKASSGHLGYVSFMARFIGDVHVGDPVKRLRICTRISSGFGVDQGTRINPLEALDLLYHRLLCDVPTDVLPTTLHIFSILLLFDMGNFQDFADFLCLDLPSLNGALKHLHSVISIPPSSKVSSEPVHFYHISFTEFLRDPVRSGKFHLSEGVSYRNVAVQCLRWLNEQNHRLLTADPEDPVLWFAQWVGWCACCKVPDEYVASLVDELASFNFGYLNNPHPREFAEFIHWLYTKVGSSLSPELAFGYSLSSTNTGSVRAFMPLVALFQRIRTKVKSSDATGRAHSNQHERVNTAPLTGQTNIYASSGVLSSPNNVLFSGQVNMYEINQTDHPAIQRLAGKAKPEAIHDSSFREYAPKCSVDTRVSIREDILRAQQQNWRRQGRLGGTFFFSRPGQIDDPDTVIPTLVYQLALMNDQYKRIISKILVGDPLLLAKNRATQFKKLIVEPFQEIMALDSSAIDNPLLIILDGLDECKGCEAQCELVQLILDHVRHFRHFPLVWLLLSRPEWHLKTLISDVDFPTIFEKREISVDDEEAIADARRIIEGELAKVQKQYPYLPSDWLAKEDVDRLCKAASGHLGYASFMARFISDKEIADPERQILICTRVASGLGVDRGTRINPLEALDCLYRRVLDDVPINLLPIAMKIFSTIQYTGLTYTRDLASFLLLTEGQLYQALRQLHAVIYVPPTNEATSQQLRFFHASFSDFLFDPIRSGKFHLSQGTMVYDLIVQSLRWMERHGDELSTDFVQVTAVARHCQDIPWLFCSNVAGSNLLSLMTELAAFDFGLLTKLQPNSVHFTYFIEWLLVYVSSLGLGTFWLDTEDGQAPENYLLVRLANIPQDMQIETLPLEYDFPKGSGWQTIFFPDGTPEEWPQVLHFLLGSRTRIHVQLTLNILK</sequence>
<dbReference type="PANTHER" id="PTHR10039">
    <property type="entry name" value="AMELOGENIN"/>
    <property type="match status" value="1"/>
</dbReference>
<feature type="domain" description="Nephrocystin 3-like N-terminal" evidence="3">
    <location>
        <begin position="125"/>
        <end position="292"/>
    </location>
</feature>
<dbReference type="EMBL" id="JANIEX010001542">
    <property type="protein sequence ID" value="KAJ3556816.1"/>
    <property type="molecule type" value="Genomic_DNA"/>
</dbReference>
<feature type="domain" description="Nephrocystin 3-like N-terminal" evidence="3">
    <location>
        <begin position="738"/>
        <end position="863"/>
    </location>
</feature>
<accession>A0AAD5VFG4</accession>
<dbReference type="Pfam" id="PF24883">
    <property type="entry name" value="NPHP3_N"/>
    <property type="match status" value="2"/>
</dbReference>
<feature type="compositionally biased region" description="Basic and acidic residues" evidence="2">
    <location>
        <begin position="1"/>
        <end position="11"/>
    </location>
</feature>
<evidence type="ECO:0000313" key="4">
    <source>
        <dbReference type="EMBL" id="KAJ3556816.1"/>
    </source>
</evidence>
<protein>
    <recommendedName>
        <fullName evidence="3">Nephrocystin 3-like N-terminal domain-containing protein</fullName>
    </recommendedName>
</protein>
<organism evidence="4 5">
    <name type="scientific">Leucocoprinus birnbaumii</name>
    <dbReference type="NCBI Taxonomy" id="56174"/>
    <lineage>
        <taxon>Eukaryota</taxon>
        <taxon>Fungi</taxon>
        <taxon>Dikarya</taxon>
        <taxon>Basidiomycota</taxon>
        <taxon>Agaricomycotina</taxon>
        <taxon>Agaricomycetes</taxon>
        <taxon>Agaricomycetidae</taxon>
        <taxon>Agaricales</taxon>
        <taxon>Agaricineae</taxon>
        <taxon>Agaricaceae</taxon>
        <taxon>Leucocoprinus</taxon>
    </lineage>
</organism>
<reference evidence="4" key="1">
    <citation type="submission" date="2022-07" db="EMBL/GenBank/DDBJ databases">
        <title>Genome Sequence of Leucocoprinus birnbaumii.</title>
        <authorList>
            <person name="Buettner E."/>
        </authorList>
    </citation>
    <scope>NUCLEOTIDE SEQUENCE</scope>
    <source>
        <strain evidence="4">VT141</strain>
    </source>
</reference>
<evidence type="ECO:0000256" key="1">
    <source>
        <dbReference type="ARBA" id="ARBA00022737"/>
    </source>
</evidence>
<comment type="caution">
    <text evidence="4">The sequence shown here is derived from an EMBL/GenBank/DDBJ whole genome shotgun (WGS) entry which is preliminary data.</text>
</comment>
<name>A0AAD5VFG4_9AGAR</name>
<dbReference type="Proteomes" id="UP001213000">
    <property type="component" value="Unassembled WGS sequence"/>
</dbReference>
<keyword evidence="5" id="KW-1185">Reference proteome</keyword>
<proteinExistence type="predicted"/>
<evidence type="ECO:0000256" key="2">
    <source>
        <dbReference type="SAM" id="MobiDB-lite"/>
    </source>
</evidence>
<evidence type="ECO:0000259" key="3">
    <source>
        <dbReference type="Pfam" id="PF24883"/>
    </source>
</evidence>
<dbReference type="PANTHER" id="PTHR10039:SF17">
    <property type="entry name" value="FUNGAL STAND N-TERMINAL GOODBYE DOMAIN-CONTAINING PROTEIN-RELATED"/>
    <property type="match status" value="1"/>
</dbReference>
<keyword evidence="1" id="KW-0677">Repeat</keyword>
<dbReference type="AlphaFoldDB" id="A0AAD5VFG4"/>
<gene>
    <name evidence="4" type="ORF">NP233_g11896</name>
</gene>